<dbReference type="InParanoid" id="A0A0G4GEW4"/>
<protein>
    <recommendedName>
        <fullName evidence="3">HTH CENPB-type domain-containing protein</fullName>
    </recommendedName>
</protein>
<dbReference type="PhylomeDB" id="A0A0G4GEW4"/>
<evidence type="ECO:0000259" key="3">
    <source>
        <dbReference type="PROSITE" id="PS51253"/>
    </source>
</evidence>
<organism evidence="4 5">
    <name type="scientific">Vitrella brassicaformis (strain CCMP3155)</name>
    <dbReference type="NCBI Taxonomy" id="1169540"/>
    <lineage>
        <taxon>Eukaryota</taxon>
        <taxon>Sar</taxon>
        <taxon>Alveolata</taxon>
        <taxon>Colpodellida</taxon>
        <taxon>Vitrellaceae</taxon>
        <taxon>Vitrella</taxon>
    </lineage>
</organism>
<dbReference type="InterPro" id="IPR006571">
    <property type="entry name" value="TLDc_dom"/>
</dbReference>
<dbReference type="InterPro" id="IPR006600">
    <property type="entry name" value="HTH_CenpB_DNA-bd_dom"/>
</dbReference>
<sequence>MDDSFRSHPQAAGATELAEEHNCDDTHTQVADGGCAAAAAAPYYGSYQPPGYVSGSAAGGWGTQSHPREPQSGSDPAADGYASRDAECFGGSQPLAHVSPPDDPLDGLQWLFGDDDRASHPIADPSMHQQTPQYPHTHYGFPPYQIPQLAPTAGDAPNVSTERAPETTIGERLRLVEEFERRKQSGERISMAQFAKENGIKYGQFRQWRYKLMKQREVGVQVTDADKKRIRQPKYQPIEDEMRQWMAGQRDPMSVPTKDIREKAMEIKMRLGVSGFSASDSWVRGFRERFQQHRPTAPELPAAAAAAAAAASGIDNTDGMTSEEEFEATVNQWIGAPEPDTHAAAAAVASAASSVPPASFASEGYPPQQGQADDESAADDGDGPLDQQSPSQRNTTSMEPFVERLTNQRGPPTKIHKPEGRDHREGPPSLLPRSSARSVVANTAEERLTDTLEDVDYVIDMPDDETPQGGLGLGPHTQCSQQTGSAKQPHAIVGSCQTAAGDTVTVQPACSTVDGVNGDATEPIQLVEGSSLSAAECAALRSLVVPSEYDECEFTLLYRASRDGPLYSDFLRCVGDARGLVFIVRDGDCVVGGRISDRIKLPENPAGVNHYVCSSWCFSLAGLYFDEPTKIPVPRMLQDVCVAGQKRTGSWGTAEPMIGLMNRSLSMGYGGRGHAANMRRCCIKRSLKLGDPQFLLFAGWKVLTADELEVIHVDGRSLPPLKAIDGCSLSPFQCGALHQFLRPATECSLSLVYRATRDGCRYADLLRCVDDAKGLVFVIRKDEYVFGACMADGIKLPETPTGKKKYETIVWHFSLPSPSDKPAKMMQCRQQVCVAGREGAGFGMRAKLRIGGCGGLWLGYGCYRSGPTDDLRSCQQFIRSQHSQCISSFYAPEGYVGPRDDRGNALFGGSKARWC</sequence>
<keyword evidence="5" id="KW-1185">Reference proteome</keyword>
<dbReference type="GO" id="GO:0003677">
    <property type="term" value="F:DNA binding"/>
    <property type="evidence" value="ECO:0007669"/>
    <property type="project" value="UniProtKB-KW"/>
</dbReference>
<feature type="compositionally biased region" description="Basic and acidic residues" evidence="2">
    <location>
        <begin position="18"/>
        <end position="27"/>
    </location>
</feature>
<name>A0A0G4GEW4_VITBC</name>
<dbReference type="OrthoDB" id="125347at2759"/>
<dbReference type="EMBL" id="CDMY01000646">
    <property type="protein sequence ID" value="CEM27972.1"/>
    <property type="molecule type" value="Genomic_DNA"/>
</dbReference>
<feature type="region of interest" description="Disordered" evidence="2">
    <location>
        <begin position="1"/>
        <end position="29"/>
    </location>
</feature>
<feature type="region of interest" description="Disordered" evidence="2">
    <location>
        <begin position="54"/>
        <end position="116"/>
    </location>
</feature>
<feature type="compositionally biased region" description="Polar residues" evidence="2">
    <location>
        <begin position="386"/>
        <end position="398"/>
    </location>
</feature>
<evidence type="ECO:0000256" key="2">
    <source>
        <dbReference type="SAM" id="MobiDB-lite"/>
    </source>
</evidence>
<feature type="compositionally biased region" description="Low complexity" evidence="2">
    <location>
        <begin position="427"/>
        <end position="438"/>
    </location>
</feature>
<evidence type="ECO:0000313" key="5">
    <source>
        <dbReference type="Proteomes" id="UP000041254"/>
    </source>
</evidence>
<dbReference type="PROSITE" id="PS51253">
    <property type="entry name" value="HTH_CENPB"/>
    <property type="match status" value="1"/>
</dbReference>
<dbReference type="SUPFAM" id="SSF46689">
    <property type="entry name" value="Homeodomain-like"/>
    <property type="match status" value="1"/>
</dbReference>
<feature type="region of interest" description="Disordered" evidence="2">
    <location>
        <begin position="356"/>
        <end position="440"/>
    </location>
</feature>
<dbReference type="Gene3D" id="1.10.10.60">
    <property type="entry name" value="Homeodomain-like"/>
    <property type="match status" value="1"/>
</dbReference>
<dbReference type="VEuPathDB" id="CryptoDB:Vbra_17581"/>
<feature type="region of interest" description="Disordered" evidence="2">
    <location>
        <begin position="302"/>
        <end position="324"/>
    </location>
</feature>
<feature type="compositionally biased region" description="Basic and acidic residues" evidence="2">
    <location>
        <begin position="416"/>
        <end position="426"/>
    </location>
</feature>
<feature type="compositionally biased region" description="Acidic residues" evidence="2">
    <location>
        <begin position="372"/>
        <end position="383"/>
    </location>
</feature>
<proteinExistence type="predicted"/>
<keyword evidence="1" id="KW-0238">DNA-binding</keyword>
<feature type="compositionally biased region" description="Low complexity" evidence="2">
    <location>
        <begin position="302"/>
        <end position="311"/>
    </location>
</feature>
<reference evidence="4 5" key="1">
    <citation type="submission" date="2014-11" db="EMBL/GenBank/DDBJ databases">
        <authorList>
            <person name="Zhu J."/>
            <person name="Qi W."/>
            <person name="Song R."/>
        </authorList>
    </citation>
    <scope>NUCLEOTIDE SEQUENCE [LARGE SCALE GENOMIC DNA]</scope>
</reference>
<dbReference type="Proteomes" id="UP000041254">
    <property type="component" value="Unassembled WGS sequence"/>
</dbReference>
<evidence type="ECO:0000313" key="4">
    <source>
        <dbReference type="EMBL" id="CEM27972.1"/>
    </source>
</evidence>
<accession>A0A0G4GEW4</accession>
<evidence type="ECO:0000256" key="1">
    <source>
        <dbReference type="ARBA" id="ARBA00023125"/>
    </source>
</evidence>
<dbReference type="AlphaFoldDB" id="A0A0G4GEW4"/>
<dbReference type="InterPro" id="IPR009057">
    <property type="entry name" value="Homeodomain-like_sf"/>
</dbReference>
<feature type="domain" description="HTH CENPB-type" evidence="3">
    <location>
        <begin position="226"/>
        <end position="296"/>
    </location>
</feature>
<dbReference type="Pfam" id="PF07534">
    <property type="entry name" value="TLD"/>
    <property type="match status" value="1"/>
</dbReference>
<gene>
    <name evidence="4" type="ORF">Vbra_17581</name>
</gene>